<sequence>MELVYNVVFTGKLYFSKGGAVLDIKKILEILNKEMKATENNQSS</sequence>
<dbReference type="AlphaFoldDB" id="A0A9Q5GN96"/>
<proteinExistence type="predicted"/>
<gene>
    <name evidence="1" type="ORF">DFH45_003583</name>
</gene>
<dbReference type="Proteomes" id="UP000821656">
    <property type="component" value="Unassembled WGS sequence"/>
</dbReference>
<evidence type="ECO:0000313" key="2">
    <source>
        <dbReference type="Proteomes" id="UP000821656"/>
    </source>
</evidence>
<comment type="caution">
    <text evidence="1">The sequence shown here is derived from an EMBL/GenBank/DDBJ whole genome shotgun (WGS) entry which is preliminary data.</text>
</comment>
<protein>
    <submittedName>
        <fullName evidence="1">Uncharacterized protein</fullName>
    </submittedName>
</protein>
<evidence type="ECO:0000313" key="1">
    <source>
        <dbReference type="EMBL" id="NRV10620.1"/>
    </source>
</evidence>
<reference evidence="1" key="1">
    <citation type="submission" date="2020-05" db="EMBL/GenBank/DDBJ databases">
        <title>Genomic insights into acetone-butanol-ethanol (ABE) fermentation by sequencing solventogenic clostridia strains.</title>
        <authorList>
            <person name="Brown S."/>
        </authorList>
    </citation>
    <scope>NUCLEOTIDE SEQUENCE</scope>
    <source>
        <strain evidence="1">DJ126</strain>
    </source>
</reference>
<accession>A0A9Q5GN96</accession>
<name>A0A9Q5GN96_CLOBE</name>
<organism evidence="1 2">
    <name type="scientific">Clostridium beijerinckii</name>
    <name type="common">Clostridium MP</name>
    <dbReference type="NCBI Taxonomy" id="1520"/>
    <lineage>
        <taxon>Bacteria</taxon>
        <taxon>Bacillati</taxon>
        <taxon>Bacillota</taxon>
        <taxon>Clostridia</taxon>
        <taxon>Eubacteriales</taxon>
        <taxon>Clostridiaceae</taxon>
        <taxon>Clostridium</taxon>
    </lineage>
</organism>
<dbReference type="EMBL" id="JABSXK010000001">
    <property type="protein sequence ID" value="NRV10620.1"/>
    <property type="molecule type" value="Genomic_DNA"/>
</dbReference>
<dbReference type="RefSeq" id="WP_257788274.1">
    <property type="nucleotide sequence ID" value="NZ_CP016090.1"/>
</dbReference>